<sequence length="266" mass="31416">MQVVPQHYVPKSLNKKGKKLQKKELIKSRKMYKKGKYHTRKKISGYKSKRSRWETHLRKKYKIKNHEKITLKRLVKATKCKKSALKKIIKKGMGAYYSSGSRPNQTPHSWGYARLYSAISGGPASRVDKYILLEGCKKNSKAIKLAKNPKKYTKRKKVQLGGYRMKEKIIRFEKSPINGKKYRAFVGNYKTKKIRHIDFGASDYQQYKDRVPLKVYAHKNHGTRKRMRNYFNRHSGTPIRSKAIEKERKKSKGYFNAKILSHEYLW</sequence>
<name>A0A6C0JCU2_9ZZZZ</name>
<dbReference type="InterPro" id="IPR043862">
    <property type="entry name" value="DUF5824"/>
</dbReference>
<dbReference type="AlphaFoldDB" id="A0A6C0JCU2"/>
<evidence type="ECO:0000313" key="3">
    <source>
        <dbReference type="EMBL" id="QHU03203.1"/>
    </source>
</evidence>
<organism evidence="3">
    <name type="scientific">viral metagenome</name>
    <dbReference type="NCBI Taxonomy" id="1070528"/>
    <lineage>
        <taxon>unclassified sequences</taxon>
        <taxon>metagenomes</taxon>
        <taxon>organismal metagenomes</taxon>
    </lineage>
</organism>
<feature type="region of interest" description="Disordered" evidence="1">
    <location>
        <begin position="1"/>
        <end position="21"/>
    </location>
</feature>
<feature type="domain" description="DUF5824" evidence="2">
    <location>
        <begin position="12"/>
        <end position="119"/>
    </location>
</feature>
<evidence type="ECO:0000256" key="1">
    <source>
        <dbReference type="SAM" id="MobiDB-lite"/>
    </source>
</evidence>
<proteinExistence type="predicted"/>
<dbReference type="EMBL" id="MN740371">
    <property type="protein sequence ID" value="QHU03203.1"/>
    <property type="molecule type" value="Genomic_DNA"/>
</dbReference>
<accession>A0A6C0JCU2</accession>
<dbReference type="Pfam" id="PF19141">
    <property type="entry name" value="DUF5824"/>
    <property type="match status" value="1"/>
</dbReference>
<protein>
    <recommendedName>
        <fullName evidence="2">DUF5824 domain-containing protein</fullName>
    </recommendedName>
</protein>
<evidence type="ECO:0000259" key="2">
    <source>
        <dbReference type="Pfam" id="PF19141"/>
    </source>
</evidence>
<reference evidence="3" key="1">
    <citation type="journal article" date="2020" name="Nature">
        <title>Giant virus diversity and host interactions through global metagenomics.</title>
        <authorList>
            <person name="Schulz F."/>
            <person name="Roux S."/>
            <person name="Paez-Espino D."/>
            <person name="Jungbluth S."/>
            <person name="Walsh D.A."/>
            <person name="Denef V.J."/>
            <person name="McMahon K.D."/>
            <person name="Konstantinidis K.T."/>
            <person name="Eloe-Fadrosh E.A."/>
            <person name="Kyrpides N.C."/>
            <person name="Woyke T."/>
        </authorList>
    </citation>
    <scope>NUCLEOTIDE SEQUENCE</scope>
    <source>
        <strain evidence="3">GVMAG-M-3300025890-48</strain>
    </source>
</reference>